<accession>A0A0A9GSQ8</accession>
<organism evidence="1">
    <name type="scientific">Arundo donax</name>
    <name type="common">Giant reed</name>
    <name type="synonym">Donax arundinaceus</name>
    <dbReference type="NCBI Taxonomy" id="35708"/>
    <lineage>
        <taxon>Eukaryota</taxon>
        <taxon>Viridiplantae</taxon>
        <taxon>Streptophyta</taxon>
        <taxon>Embryophyta</taxon>
        <taxon>Tracheophyta</taxon>
        <taxon>Spermatophyta</taxon>
        <taxon>Magnoliopsida</taxon>
        <taxon>Liliopsida</taxon>
        <taxon>Poales</taxon>
        <taxon>Poaceae</taxon>
        <taxon>PACMAD clade</taxon>
        <taxon>Arundinoideae</taxon>
        <taxon>Arundineae</taxon>
        <taxon>Arundo</taxon>
    </lineage>
</organism>
<proteinExistence type="predicted"/>
<dbReference type="PROSITE" id="PS51257">
    <property type="entry name" value="PROKAR_LIPOPROTEIN"/>
    <property type="match status" value="1"/>
</dbReference>
<dbReference type="EMBL" id="GBRH01171337">
    <property type="protein sequence ID" value="JAE26559.1"/>
    <property type="molecule type" value="Transcribed_RNA"/>
</dbReference>
<reference evidence="1" key="1">
    <citation type="submission" date="2014-09" db="EMBL/GenBank/DDBJ databases">
        <authorList>
            <person name="Magalhaes I.L.F."/>
            <person name="Oliveira U."/>
            <person name="Santos F.R."/>
            <person name="Vidigal T.H.D.A."/>
            <person name="Brescovit A.D."/>
            <person name="Santos A.J."/>
        </authorList>
    </citation>
    <scope>NUCLEOTIDE SEQUENCE</scope>
    <source>
        <tissue evidence="1">Shoot tissue taken approximately 20 cm above the soil surface</tissue>
    </source>
</reference>
<name>A0A0A9GSQ8_ARUDO</name>
<protein>
    <submittedName>
        <fullName evidence="1">Uncharacterized protein</fullName>
    </submittedName>
</protein>
<reference evidence="1" key="2">
    <citation type="journal article" date="2015" name="Data Brief">
        <title>Shoot transcriptome of the giant reed, Arundo donax.</title>
        <authorList>
            <person name="Barrero R.A."/>
            <person name="Guerrero F.D."/>
            <person name="Moolhuijzen P."/>
            <person name="Goolsby J.A."/>
            <person name="Tidwell J."/>
            <person name="Bellgard S.E."/>
            <person name="Bellgard M.I."/>
        </authorList>
    </citation>
    <scope>NUCLEOTIDE SEQUENCE</scope>
    <source>
        <tissue evidence="1">Shoot tissue taken approximately 20 cm above the soil surface</tissue>
    </source>
</reference>
<dbReference type="AlphaFoldDB" id="A0A0A9GSQ8"/>
<sequence length="48" mass="5357">MIQHKTLNLPTTPDPWISGARTGPYLCPFSLYGCSRMDTLMKCVTPLT</sequence>
<evidence type="ECO:0000313" key="1">
    <source>
        <dbReference type="EMBL" id="JAE26559.1"/>
    </source>
</evidence>